<dbReference type="Proteomes" id="UP001634747">
    <property type="component" value="Unassembled WGS sequence"/>
</dbReference>
<keyword evidence="2" id="KW-1185">Reference proteome</keyword>
<organism evidence="1 2">
    <name type="scientific">Terriglobus aquaticus</name>
    <dbReference type="NCBI Taxonomy" id="940139"/>
    <lineage>
        <taxon>Bacteria</taxon>
        <taxon>Pseudomonadati</taxon>
        <taxon>Acidobacteriota</taxon>
        <taxon>Terriglobia</taxon>
        <taxon>Terriglobales</taxon>
        <taxon>Acidobacteriaceae</taxon>
        <taxon>Terriglobus</taxon>
    </lineage>
</organism>
<evidence type="ECO:0000313" key="2">
    <source>
        <dbReference type="Proteomes" id="UP001634747"/>
    </source>
</evidence>
<gene>
    <name evidence="1" type="ORF">ACK2TP_10795</name>
</gene>
<protein>
    <submittedName>
        <fullName evidence="1">Uncharacterized protein</fullName>
    </submittedName>
</protein>
<accession>A0ABW9KKD6</accession>
<proteinExistence type="predicted"/>
<evidence type="ECO:0000313" key="1">
    <source>
        <dbReference type="EMBL" id="MFN2976249.1"/>
    </source>
</evidence>
<sequence>MTPRNNQMQGNDFVQSNLCHRQLRCFDCHEVHTDAVSNLFVSGKKLRLSCHTKENAAGLKGTASEHTHYAEGNAGSQYTACPMRRIEQTIKDNYVTAHTYRFITPTETEHSGI</sequence>
<reference evidence="1 2" key="1">
    <citation type="submission" date="2024-12" db="EMBL/GenBank/DDBJ databases">
        <authorList>
            <person name="Lee Y."/>
        </authorList>
    </citation>
    <scope>NUCLEOTIDE SEQUENCE [LARGE SCALE GENOMIC DNA]</scope>
    <source>
        <strain evidence="1 2">03SUJ4</strain>
    </source>
</reference>
<name>A0ABW9KKD6_9BACT</name>
<dbReference type="RefSeq" id="WP_263412265.1">
    <property type="nucleotide sequence ID" value="NZ_BAABBH010000001.1"/>
</dbReference>
<comment type="caution">
    <text evidence="1">The sequence shown here is derived from an EMBL/GenBank/DDBJ whole genome shotgun (WGS) entry which is preliminary data.</text>
</comment>
<dbReference type="EMBL" id="JBJYXY010000001">
    <property type="protein sequence ID" value="MFN2976249.1"/>
    <property type="molecule type" value="Genomic_DNA"/>
</dbReference>